<evidence type="ECO:0000259" key="3">
    <source>
        <dbReference type="Pfam" id="PF03968"/>
    </source>
</evidence>
<accession>A0ABV6S5E7</accession>
<dbReference type="PANTHER" id="PTHR36504">
    <property type="entry name" value="LIPOPOLYSACCHARIDE EXPORT SYSTEM PROTEIN LPTA"/>
    <property type="match status" value="1"/>
</dbReference>
<dbReference type="Gene3D" id="2.60.450.10">
    <property type="entry name" value="Lipopolysaccharide (LPS) transport protein A like domain"/>
    <property type="match status" value="1"/>
</dbReference>
<keyword evidence="1 2" id="KW-0732">Signal</keyword>
<evidence type="ECO:0000313" key="4">
    <source>
        <dbReference type="EMBL" id="MFC0684446.1"/>
    </source>
</evidence>
<sequence length="169" mass="18021">MNFRSGLFRTAIAVPVLGLAALAASQQLGAQVFSGHDTNAPVDFGADRIEMQDKQNRVILTGNVDIKQTDLRIRAARTVIDLADAKQLKVNRMTASGSVVVTRNDETATGDNAIYDFNQRIITMVGNATLKRAGGDTLRGGRFVIDLKSGVSSASGGRVTGTFNVPKKK</sequence>
<comment type="caution">
    <text evidence="4">The sequence shown here is derived from an EMBL/GenBank/DDBJ whole genome shotgun (WGS) entry which is preliminary data.</text>
</comment>
<name>A0ABV6S5E7_9SPHN</name>
<dbReference type="Pfam" id="PF03968">
    <property type="entry name" value="LptD_N"/>
    <property type="match status" value="1"/>
</dbReference>
<feature type="signal peptide" evidence="2">
    <location>
        <begin position="1"/>
        <end position="30"/>
    </location>
</feature>
<dbReference type="InterPro" id="IPR052037">
    <property type="entry name" value="LPS_export_LptA"/>
</dbReference>
<dbReference type="Proteomes" id="UP001589858">
    <property type="component" value="Unassembled WGS sequence"/>
</dbReference>
<dbReference type="RefSeq" id="WP_142636315.1">
    <property type="nucleotide sequence ID" value="NZ_JAPCWC010000004.1"/>
</dbReference>
<evidence type="ECO:0000313" key="5">
    <source>
        <dbReference type="Proteomes" id="UP001589858"/>
    </source>
</evidence>
<evidence type="ECO:0000256" key="2">
    <source>
        <dbReference type="SAM" id="SignalP"/>
    </source>
</evidence>
<dbReference type="EMBL" id="JBHLTM010000027">
    <property type="protein sequence ID" value="MFC0684446.1"/>
    <property type="molecule type" value="Genomic_DNA"/>
</dbReference>
<reference evidence="4 5" key="1">
    <citation type="submission" date="2024-09" db="EMBL/GenBank/DDBJ databases">
        <authorList>
            <person name="Sun Q."/>
            <person name="Mori K."/>
        </authorList>
    </citation>
    <scope>NUCLEOTIDE SEQUENCE [LARGE SCALE GENOMIC DNA]</scope>
    <source>
        <strain evidence="4 5">CICC 11035S</strain>
    </source>
</reference>
<gene>
    <name evidence="4" type="ORF">ACFFF8_07555</name>
</gene>
<feature type="domain" description="Organic solvent tolerance-like N-terminal" evidence="3">
    <location>
        <begin position="46"/>
        <end position="150"/>
    </location>
</feature>
<proteinExistence type="predicted"/>
<feature type="chain" id="PRO_5046712405" evidence="2">
    <location>
        <begin position="31"/>
        <end position="169"/>
    </location>
</feature>
<keyword evidence="5" id="KW-1185">Reference proteome</keyword>
<dbReference type="InterPro" id="IPR005653">
    <property type="entry name" value="OstA-like_N"/>
</dbReference>
<organism evidence="4 5">
    <name type="scientific">Novosphingobium clariflavum</name>
    <dbReference type="NCBI Taxonomy" id="2029884"/>
    <lineage>
        <taxon>Bacteria</taxon>
        <taxon>Pseudomonadati</taxon>
        <taxon>Pseudomonadota</taxon>
        <taxon>Alphaproteobacteria</taxon>
        <taxon>Sphingomonadales</taxon>
        <taxon>Sphingomonadaceae</taxon>
        <taxon>Novosphingobium</taxon>
    </lineage>
</organism>
<evidence type="ECO:0000256" key="1">
    <source>
        <dbReference type="ARBA" id="ARBA00022729"/>
    </source>
</evidence>
<dbReference type="PANTHER" id="PTHR36504:SF1">
    <property type="entry name" value="LIPOPOLYSACCHARIDE EXPORT SYSTEM PROTEIN LPTA"/>
    <property type="match status" value="1"/>
</dbReference>
<protein>
    <submittedName>
        <fullName evidence="4">LptA/OstA family protein</fullName>
    </submittedName>
</protein>